<dbReference type="InterPro" id="IPR009839">
    <property type="entry name" value="SseB_N"/>
</dbReference>
<name>A0A0F0LIU7_9MICO</name>
<evidence type="ECO:0000256" key="1">
    <source>
        <dbReference type="SAM" id="MobiDB-lite"/>
    </source>
</evidence>
<dbReference type="STRING" id="582680.RS86_02250"/>
<protein>
    <recommendedName>
        <fullName evidence="2">SseB protein N-terminal domain-containing protein</fullName>
    </recommendedName>
</protein>
<keyword evidence="4" id="KW-1185">Reference proteome</keyword>
<evidence type="ECO:0000313" key="4">
    <source>
        <dbReference type="Proteomes" id="UP000033740"/>
    </source>
</evidence>
<feature type="domain" description="SseB protein N-terminal" evidence="2">
    <location>
        <begin position="56"/>
        <end position="177"/>
    </location>
</feature>
<dbReference type="AlphaFoldDB" id="A0A0F0LIU7"/>
<dbReference type="Pfam" id="PF07179">
    <property type="entry name" value="SseB"/>
    <property type="match status" value="1"/>
</dbReference>
<dbReference type="EMBL" id="JYIX01000035">
    <property type="protein sequence ID" value="KJL33073.1"/>
    <property type="molecule type" value="Genomic_DNA"/>
</dbReference>
<gene>
    <name evidence="3" type="ORF">RS86_02250</name>
</gene>
<proteinExistence type="predicted"/>
<evidence type="ECO:0000313" key="3">
    <source>
        <dbReference type="EMBL" id="KJL33073.1"/>
    </source>
</evidence>
<dbReference type="PATRIC" id="fig|582680.6.peg.2316"/>
<feature type="region of interest" description="Disordered" evidence="1">
    <location>
        <begin position="1"/>
        <end position="34"/>
    </location>
</feature>
<reference evidence="3 4" key="1">
    <citation type="submission" date="2015-02" db="EMBL/GenBank/DDBJ databases">
        <title>Draft genome sequences of ten Microbacterium spp. with emphasis on heavy metal contaminated environments.</title>
        <authorList>
            <person name="Corretto E."/>
        </authorList>
    </citation>
    <scope>NUCLEOTIDE SEQUENCE [LARGE SCALE GENOMIC DNA]</scope>
    <source>
        <strain evidence="3 4">ARN176</strain>
    </source>
</reference>
<dbReference type="Proteomes" id="UP000033740">
    <property type="component" value="Unassembled WGS sequence"/>
</dbReference>
<accession>A0A0F0LIU7</accession>
<sequence length="273" mass="28615">MSPDPDHAASAACDHDHDHGAHGNAGDSAGVPWAGRSFQENTRASDDGSADPALWDALTRFRAGDGSQAEVVDAFRTARVLVPLVAEKGDEGVAPSGLTLDKTQELSLVTVAAPDGRTVQPAFTSVGTMRSWDAVARPIPVEAARVALSASSGDAELIVLDPGSATEFVLRRPAVWAIAQGQNWEPSFLSPEVYAGLLESVGSELAVIDVAVSAGDPDARLRGPELVVTLELVEGLDRETLDAVLARLAQRWAADDRIAVLVDSLTVRLRASV</sequence>
<comment type="caution">
    <text evidence="3">The sequence shown here is derived from an EMBL/GenBank/DDBJ whole genome shotgun (WGS) entry which is preliminary data.</text>
</comment>
<dbReference type="RefSeq" id="WP_045272304.1">
    <property type="nucleotide sequence ID" value="NZ_JYIX01000035.1"/>
</dbReference>
<feature type="compositionally biased region" description="Basic and acidic residues" evidence="1">
    <location>
        <begin position="1"/>
        <end position="21"/>
    </location>
</feature>
<evidence type="ECO:0000259" key="2">
    <source>
        <dbReference type="Pfam" id="PF07179"/>
    </source>
</evidence>
<organism evidence="3 4">
    <name type="scientific">Microbacterium azadirachtae</name>
    <dbReference type="NCBI Taxonomy" id="582680"/>
    <lineage>
        <taxon>Bacteria</taxon>
        <taxon>Bacillati</taxon>
        <taxon>Actinomycetota</taxon>
        <taxon>Actinomycetes</taxon>
        <taxon>Micrococcales</taxon>
        <taxon>Microbacteriaceae</taxon>
        <taxon>Microbacterium</taxon>
    </lineage>
</organism>